<dbReference type="GO" id="GO:0005576">
    <property type="term" value="C:extracellular region"/>
    <property type="evidence" value="ECO:0007669"/>
    <property type="project" value="TreeGrafter"/>
</dbReference>
<evidence type="ECO:0000259" key="2">
    <source>
        <dbReference type="PROSITE" id="PS51910"/>
    </source>
</evidence>
<organism evidence="3 4">
    <name type="scientific">Escovopsis weberi</name>
    <dbReference type="NCBI Taxonomy" id="150374"/>
    <lineage>
        <taxon>Eukaryota</taxon>
        <taxon>Fungi</taxon>
        <taxon>Dikarya</taxon>
        <taxon>Ascomycota</taxon>
        <taxon>Pezizomycotina</taxon>
        <taxon>Sordariomycetes</taxon>
        <taxon>Hypocreomycetidae</taxon>
        <taxon>Hypocreales</taxon>
        <taxon>Hypocreaceae</taxon>
        <taxon>Escovopsis</taxon>
    </lineage>
</organism>
<feature type="domain" description="GH18" evidence="2">
    <location>
        <begin position="31"/>
        <end position="310"/>
    </location>
</feature>
<dbReference type="PANTHER" id="PTHR45708">
    <property type="entry name" value="ENDOCHITINASE"/>
    <property type="match status" value="1"/>
</dbReference>
<evidence type="ECO:0000256" key="1">
    <source>
        <dbReference type="SAM" id="SignalP"/>
    </source>
</evidence>
<accession>A0A0N0RU10</accession>
<keyword evidence="1" id="KW-0732">Signal</keyword>
<evidence type="ECO:0000313" key="3">
    <source>
        <dbReference type="EMBL" id="KOS21945.1"/>
    </source>
</evidence>
<dbReference type="OrthoDB" id="3012298at2759"/>
<comment type="caution">
    <text evidence="3">The sequence shown here is derived from an EMBL/GenBank/DDBJ whole genome shotgun (WGS) entry which is preliminary data.</text>
</comment>
<feature type="chain" id="PRO_5005857819" evidence="1">
    <location>
        <begin position="19"/>
        <end position="359"/>
    </location>
</feature>
<dbReference type="InterPro" id="IPR017853">
    <property type="entry name" value="GH"/>
</dbReference>
<gene>
    <name evidence="3" type="ORF">ESCO_001862</name>
</gene>
<protein>
    <submittedName>
        <fullName evidence="3">Chitinase 2</fullName>
    </submittedName>
</protein>
<dbReference type="Proteomes" id="UP000053831">
    <property type="component" value="Unassembled WGS sequence"/>
</dbReference>
<dbReference type="InterPro" id="IPR050542">
    <property type="entry name" value="Glycosyl_Hydrlase18_Chitinase"/>
</dbReference>
<dbReference type="PANTHER" id="PTHR45708:SF60">
    <property type="entry name" value="III CHITINASE, PUTATIVE (AFU_ORTHOLOGUE AFUA_5G03850)-RELATED"/>
    <property type="match status" value="1"/>
</dbReference>
<reference evidence="3 4" key="1">
    <citation type="submission" date="2015-07" db="EMBL/GenBank/DDBJ databases">
        <title>The genome of the fungus Escovopsis weberi, a specialized disease agent of ant agriculture.</title>
        <authorList>
            <person name="de Man T.J."/>
            <person name="Stajich J.E."/>
            <person name="Kubicek C.P."/>
            <person name="Chenthamara K."/>
            <person name="Atanasova L."/>
            <person name="Druzhinina I.S."/>
            <person name="Birnbaum S."/>
            <person name="Barribeau S.M."/>
            <person name="Teiling C."/>
            <person name="Suen G."/>
            <person name="Currie C."/>
            <person name="Gerardo N.M."/>
        </authorList>
    </citation>
    <scope>NUCLEOTIDE SEQUENCE [LARGE SCALE GENOMIC DNA]</scope>
</reference>
<name>A0A0N0RU10_ESCWE</name>
<dbReference type="EMBL" id="LGSR01000006">
    <property type="protein sequence ID" value="KOS21945.1"/>
    <property type="molecule type" value="Genomic_DNA"/>
</dbReference>
<dbReference type="InterPro" id="IPR001223">
    <property type="entry name" value="Glyco_hydro18_cat"/>
</dbReference>
<feature type="signal peptide" evidence="1">
    <location>
        <begin position="1"/>
        <end position="18"/>
    </location>
</feature>
<dbReference type="GO" id="GO:0004568">
    <property type="term" value="F:chitinase activity"/>
    <property type="evidence" value="ECO:0007669"/>
    <property type="project" value="TreeGrafter"/>
</dbReference>
<dbReference type="AlphaFoldDB" id="A0A0N0RU10"/>
<proteinExistence type="predicted"/>
<dbReference type="CDD" id="cd06546">
    <property type="entry name" value="GH18_CTS3_chitinase"/>
    <property type="match status" value="1"/>
</dbReference>
<dbReference type="Pfam" id="PF00704">
    <property type="entry name" value="Glyco_hydro_18"/>
    <property type="match status" value="1"/>
</dbReference>
<dbReference type="GO" id="GO:0005975">
    <property type="term" value="P:carbohydrate metabolic process"/>
    <property type="evidence" value="ECO:0007669"/>
    <property type="project" value="InterPro"/>
</dbReference>
<evidence type="ECO:0000313" key="4">
    <source>
        <dbReference type="Proteomes" id="UP000053831"/>
    </source>
</evidence>
<dbReference type="Gene3D" id="3.20.20.80">
    <property type="entry name" value="Glycosidases"/>
    <property type="match status" value="1"/>
</dbReference>
<keyword evidence="4" id="KW-1185">Reference proteome</keyword>
<dbReference type="SUPFAM" id="SSF51445">
    <property type="entry name" value="(Trans)glycosidases"/>
    <property type="match status" value="1"/>
</dbReference>
<sequence>MKLLSFVLAPLLATLSLATPLLSRAEPTDLPRLVVYFQTTHDSSGQPISMLPLVHEKGIALTHLIVCSLHINAGSVIHLNDYPPSDPRFYTLWNETVVLKQAGVKIMGMVGGAAAGSFNSATLDGSEENFEHYYGQLHDVITDFGLDGMDLDVEQSMSQSGISRLVSRLQSDFGSDFLITLAPVASDLSYGYGLSGFSYSTLEEDNGADISFYNTQFYSGFGSMASTSDFDEMVANGWSPTKIVIGQLTSPSNGFGYVPQATLNNTIISLRQKYGQIGGVMGWEYFNSAPGGTAAPWEWAVIMTSILRPGQTPTLTISQSRAEHLQSTYMESWRASGMMMTSSFVKTQPRTNYLSMVNV</sequence>
<dbReference type="PROSITE" id="PS51910">
    <property type="entry name" value="GH18_2"/>
    <property type="match status" value="1"/>
</dbReference>